<evidence type="ECO:0000256" key="10">
    <source>
        <dbReference type="ARBA" id="ARBA00061385"/>
    </source>
</evidence>
<sequence length="228" mass="22830">MTDAASASALLGRLRGRLIVSCQPVVGGPLDRDEIVVALAEAVTGAGAAGLRIEGVARVAAVCRAVAVPVIGIVKADLPDTPVRITPHLADIDALAEAGAPIIAFDATDRARPLPVAEMVARIHRHGRIAMADVSTRAEGRAAAAAGADIVASTLAGYVAGPAPTEPDLALVADLAADGFTVIAEGNVRTPEHAASALAAGAFAVVAGSAITRPEHVTRWFLDALGAG</sequence>
<evidence type="ECO:0000256" key="2">
    <source>
        <dbReference type="ARBA" id="ARBA00002147"/>
    </source>
</evidence>
<dbReference type="EMBL" id="NHON01000008">
    <property type="protein sequence ID" value="OWJ68040.1"/>
    <property type="molecule type" value="Genomic_DNA"/>
</dbReference>
<dbReference type="GO" id="GO:0006053">
    <property type="term" value="P:N-acetylmannosamine catabolic process"/>
    <property type="evidence" value="ECO:0007669"/>
    <property type="project" value="TreeGrafter"/>
</dbReference>
<dbReference type="InterPro" id="IPR013785">
    <property type="entry name" value="Aldolase_TIM"/>
</dbReference>
<dbReference type="InterPro" id="IPR007260">
    <property type="entry name" value="NanE"/>
</dbReference>
<comment type="function">
    <text evidence="2 11">Converts N-acetylmannosamine-6-phosphate (ManNAc-6-P) to N-acetylglucosamine-6-phosphate (GlcNAc-6-P).</text>
</comment>
<organism evidence="12 13">
    <name type="scientific">Inquilinus limosus</name>
    <dbReference type="NCBI Taxonomy" id="171674"/>
    <lineage>
        <taxon>Bacteria</taxon>
        <taxon>Pseudomonadati</taxon>
        <taxon>Pseudomonadota</taxon>
        <taxon>Alphaproteobacteria</taxon>
        <taxon>Rhodospirillales</taxon>
        <taxon>Rhodospirillaceae</taxon>
        <taxon>Inquilinus</taxon>
    </lineage>
</organism>
<dbReference type="STRING" id="1122125.GCA_000423185_04455"/>
<evidence type="ECO:0000256" key="11">
    <source>
        <dbReference type="HAMAP-Rule" id="MF_01235"/>
    </source>
</evidence>
<proteinExistence type="inferred from homology"/>
<dbReference type="UniPathway" id="UPA00629">
    <property type="reaction ID" value="UER00682"/>
</dbReference>
<evidence type="ECO:0000256" key="4">
    <source>
        <dbReference type="ARBA" id="ARBA00023235"/>
    </source>
</evidence>
<evidence type="ECO:0000313" key="12">
    <source>
        <dbReference type="EMBL" id="OWJ68040.1"/>
    </source>
</evidence>
<dbReference type="PANTHER" id="PTHR36204:SF1">
    <property type="entry name" value="N-ACETYLMANNOSAMINE-6-PHOSPHATE 2-EPIMERASE-RELATED"/>
    <property type="match status" value="1"/>
</dbReference>
<keyword evidence="4 11" id="KW-0413">Isomerase</keyword>
<protein>
    <recommendedName>
        <fullName evidence="11">Putative N-acetylmannosamine-6-phosphate 2-epimerase</fullName>
        <ecNumber evidence="11">5.1.3.9</ecNumber>
    </recommendedName>
    <alternativeName>
        <fullName evidence="11">ManNAc-6-P epimerase</fullName>
    </alternativeName>
</protein>
<evidence type="ECO:0000256" key="5">
    <source>
        <dbReference type="ARBA" id="ARBA00023277"/>
    </source>
</evidence>
<comment type="pathway">
    <text evidence="3 11">Amino-sugar metabolism; N-acetylneuraminate degradation; D-fructose 6-phosphate from N-acetylneuraminate: step 3/5.</text>
</comment>
<name>A0A211ZS12_9PROT</name>
<comment type="pathway">
    <text evidence="8">Amino-sugar metabolism; N-acetylneuraminate degradation; D-fructose 6-phosphate from N-acetylneuraminate: step 2/5.</text>
</comment>
<dbReference type="SUPFAM" id="SSF51366">
    <property type="entry name" value="Ribulose-phoshate binding barrel"/>
    <property type="match status" value="1"/>
</dbReference>
<keyword evidence="5 11" id="KW-0119">Carbohydrate metabolism</keyword>
<reference evidence="13" key="1">
    <citation type="submission" date="2017-05" db="EMBL/GenBank/DDBJ databases">
        <authorList>
            <person name="Macchi M."/>
            <person name="Festa S."/>
            <person name="Coppotelli B.M."/>
            <person name="Morelli I.S."/>
        </authorList>
    </citation>
    <scope>NUCLEOTIDE SEQUENCE [LARGE SCALE GENOMIC DNA]</scope>
    <source>
        <strain evidence="13">I</strain>
    </source>
</reference>
<comment type="similarity">
    <text evidence="11">Belongs to the NanE family.</text>
</comment>
<dbReference type="GO" id="GO:0009384">
    <property type="term" value="F:N-acylmannosamine kinase activity"/>
    <property type="evidence" value="ECO:0007669"/>
    <property type="project" value="UniProtKB-EC"/>
</dbReference>
<accession>A0A211ZS12</accession>
<comment type="function">
    <text evidence="7">Catalyzes the phosphorylation of N-acetylmannosamine (ManNAc) to ManNAc-6-P.</text>
</comment>
<dbReference type="HAMAP" id="MF_01235">
    <property type="entry name" value="ManNAc6P_epimer"/>
    <property type="match status" value="1"/>
</dbReference>
<comment type="catalytic activity">
    <reaction evidence="6">
        <text>an N-acyl-D-mannosamine + ATP = an N-acyl-D-mannosamine 6-phosphate + ADP + H(+)</text>
        <dbReference type="Rhea" id="RHEA:23832"/>
        <dbReference type="ChEBI" id="CHEBI:15378"/>
        <dbReference type="ChEBI" id="CHEBI:16062"/>
        <dbReference type="ChEBI" id="CHEBI:30616"/>
        <dbReference type="ChEBI" id="CHEBI:57666"/>
        <dbReference type="ChEBI" id="CHEBI:456216"/>
        <dbReference type="EC" id="2.7.1.60"/>
    </reaction>
</comment>
<evidence type="ECO:0000256" key="3">
    <source>
        <dbReference type="ARBA" id="ARBA00005081"/>
    </source>
</evidence>
<dbReference type="Proteomes" id="UP000196655">
    <property type="component" value="Unassembled WGS sequence"/>
</dbReference>
<comment type="similarity">
    <text evidence="10">In the C-terminal section; belongs to the ROK (NagC/XylR) family. NanK subfamily.</text>
</comment>
<evidence type="ECO:0000313" key="13">
    <source>
        <dbReference type="Proteomes" id="UP000196655"/>
    </source>
</evidence>
<dbReference type="GO" id="GO:0019262">
    <property type="term" value="P:N-acetylneuraminate catabolic process"/>
    <property type="evidence" value="ECO:0007669"/>
    <property type="project" value="UniProtKB-UniRule"/>
</dbReference>
<dbReference type="Gene3D" id="3.20.20.70">
    <property type="entry name" value="Aldolase class I"/>
    <property type="match status" value="1"/>
</dbReference>
<keyword evidence="13" id="KW-1185">Reference proteome</keyword>
<evidence type="ECO:0000256" key="6">
    <source>
        <dbReference type="ARBA" id="ARBA00050815"/>
    </source>
</evidence>
<dbReference type="PANTHER" id="PTHR36204">
    <property type="entry name" value="N-ACETYLMANNOSAMINE-6-PHOSPHATE 2-EPIMERASE-RELATED"/>
    <property type="match status" value="1"/>
</dbReference>
<gene>
    <name evidence="11" type="primary">nanE</name>
    <name evidence="12" type="ORF">BWR60_06265</name>
</gene>
<dbReference type="NCBIfam" id="NF002231">
    <property type="entry name" value="PRK01130.1"/>
    <property type="match status" value="1"/>
</dbReference>
<dbReference type="FunFam" id="3.20.20.70:FF:000035">
    <property type="entry name" value="Putative N-acetylmannosamine-6-phosphate 2-epimerase"/>
    <property type="match status" value="1"/>
</dbReference>
<comment type="similarity">
    <text evidence="9">In the N-terminal section; belongs to the NanE family.</text>
</comment>
<dbReference type="EC" id="5.1.3.9" evidence="11"/>
<dbReference type="RefSeq" id="WP_088150154.1">
    <property type="nucleotide sequence ID" value="NZ_NHON01000008.1"/>
</dbReference>
<evidence type="ECO:0000256" key="1">
    <source>
        <dbReference type="ARBA" id="ARBA00000056"/>
    </source>
</evidence>
<dbReference type="OrthoDB" id="9810372at2"/>
<evidence type="ECO:0000256" key="8">
    <source>
        <dbReference type="ARBA" id="ARBA00060606"/>
    </source>
</evidence>
<dbReference type="InterPro" id="IPR011060">
    <property type="entry name" value="RibuloseP-bd_barrel"/>
</dbReference>
<comment type="caution">
    <text evidence="12">The sequence shown here is derived from an EMBL/GenBank/DDBJ whole genome shotgun (WGS) entry which is preliminary data.</text>
</comment>
<evidence type="ECO:0000256" key="9">
    <source>
        <dbReference type="ARBA" id="ARBA00061354"/>
    </source>
</evidence>
<evidence type="ECO:0000256" key="7">
    <source>
        <dbReference type="ARBA" id="ARBA00053450"/>
    </source>
</evidence>
<dbReference type="Pfam" id="PF04131">
    <property type="entry name" value="NanE"/>
    <property type="match status" value="1"/>
</dbReference>
<dbReference type="GO" id="GO:0047465">
    <property type="term" value="F:N-acylglucosamine-6-phosphate 2-epimerase activity"/>
    <property type="evidence" value="ECO:0007669"/>
    <property type="project" value="UniProtKB-EC"/>
</dbReference>
<dbReference type="AlphaFoldDB" id="A0A211ZS12"/>
<comment type="catalytic activity">
    <reaction evidence="1 11">
        <text>an N-acyl-D-glucosamine 6-phosphate = an N-acyl-D-mannosamine 6-phosphate</text>
        <dbReference type="Rhea" id="RHEA:23932"/>
        <dbReference type="ChEBI" id="CHEBI:57599"/>
        <dbReference type="ChEBI" id="CHEBI:57666"/>
        <dbReference type="EC" id="5.1.3.9"/>
    </reaction>
</comment>
<dbReference type="GO" id="GO:0005829">
    <property type="term" value="C:cytosol"/>
    <property type="evidence" value="ECO:0007669"/>
    <property type="project" value="TreeGrafter"/>
</dbReference>